<dbReference type="PANTHER" id="PTHR42917">
    <property type="entry name" value="2,4-DIENOYL-COA REDUCTASE"/>
    <property type="match status" value="1"/>
</dbReference>
<dbReference type="InterPro" id="IPR023753">
    <property type="entry name" value="FAD/NAD-binding_dom"/>
</dbReference>
<dbReference type="SUPFAM" id="SSF51395">
    <property type="entry name" value="FMN-linked oxidoreductases"/>
    <property type="match status" value="1"/>
</dbReference>
<evidence type="ECO:0000256" key="6">
    <source>
        <dbReference type="ARBA" id="ARBA00022723"/>
    </source>
</evidence>
<protein>
    <submittedName>
        <fullName evidence="12">FAD-dependent oxidoreductase</fullName>
    </submittedName>
</protein>
<dbReference type="SUPFAM" id="SSF51905">
    <property type="entry name" value="FAD/NAD(P)-binding domain"/>
    <property type="match status" value="1"/>
</dbReference>
<evidence type="ECO:0000313" key="12">
    <source>
        <dbReference type="EMBL" id="MFC5522407.1"/>
    </source>
</evidence>
<evidence type="ECO:0000256" key="2">
    <source>
        <dbReference type="ARBA" id="ARBA00001966"/>
    </source>
</evidence>
<evidence type="ECO:0000256" key="3">
    <source>
        <dbReference type="ARBA" id="ARBA00011048"/>
    </source>
</evidence>
<name>A0ABW0QFJ4_9BURK</name>
<keyword evidence="6" id="KW-0479">Metal-binding</keyword>
<evidence type="ECO:0000259" key="10">
    <source>
        <dbReference type="Pfam" id="PF00724"/>
    </source>
</evidence>
<dbReference type="InterPro" id="IPR036188">
    <property type="entry name" value="FAD/NAD-bd_sf"/>
</dbReference>
<comment type="cofactor">
    <cofactor evidence="2">
        <name>[4Fe-4S] cluster</name>
        <dbReference type="ChEBI" id="CHEBI:49883"/>
    </cofactor>
</comment>
<keyword evidence="4" id="KW-0285">Flavoprotein</keyword>
<dbReference type="PANTHER" id="PTHR42917:SF2">
    <property type="entry name" value="2,4-DIENOYL-COA REDUCTASE [(2E)-ENOYL-COA-PRODUCING]"/>
    <property type="match status" value="1"/>
</dbReference>
<comment type="cofactor">
    <cofactor evidence="1">
        <name>FMN</name>
        <dbReference type="ChEBI" id="CHEBI:58210"/>
    </cofactor>
</comment>
<dbReference type="PRINTS" id="PR00411">
    <property type="entry name" value="PNDRDTASEI"/>
</dbReference>
<dbReference type="Pfam" id="PF07992">
    <property type="entry name" value="Pyr_redox_2"/>
    <property type="match status" value="1"/>
</dbReference>
<accession>A0ABW0QFJ4</accession>
<evidence type="ECO:0000313" key="13">
    <source>
        <dbReference type="Proteomes" id="UP001596084"/>
    </source>
</evidence>
<evidence type="ECO:0000259" key="11">
    <source>
        <dbReference type="Pfam" id="PF07992"/>
    </source>
</evidence>
<evidence type="ECO:0000256" key="7">
    <source>
        <dbReference type="ARBA" id="ARBA00023002"/>
    </source>
</evidence>
<proteinExistence type="inferred from homology"/>
<dbReference type="PRINTS" id="PR00368">
    <property type="entry name" value="FADPNR"/>
</dbReference>
<keyword evidence="5" id="KW-0288">FMN</keyword>
<evidence type="ECO:0000256" key="1">
    <source>
        <dbReference type="ARBA" id="ARBA00001917"/>
    </source>
</evidence>
<dbReference type="RefSeq" id="WP_068832555.1">
    <property type="nucleotide sequence ID" value="NZ_JBHSMX010000024.1"/>
</dbReference>
<evidence type="ECO:0000256" key="8">
    <source>
        <dbReference type="ARBA" id="ARBA00023004"/>
    </source>
</evidence>
<reference evidence="13" key="1">
    <citation type="journal article" date="2019" name="Int. J. Syst. Evol. Microbiol.">
        <title>The Global Catalogue of Microorganisms (GCM) 10K type strain sequencing project: providing services to taxonomists for standard genome sequencing and annotation.</title>
        <authorList>
            <consortium name="The Broad Institute Genomics Platform"/>
            <consortium name="The Broad Institute Genome Sequencing Center for Infectious Disease"/>
            <person name="Wu L."/>
            <person name="Ma J."/>
        </authorList>
    </citation>
    <scope>NUCLEOTIDE SEQUENCE [LARGE SCALE GENOMIC DNA]</scope>
    <source>
        <strain evidence="13">CGMCC 4.7277</strain>
    </source>
</reference>
<dbReference type="CDD" id="cd02930">
    <property type="entry name" value="DCR_FMN"/>
    <property type="match status" value="1"/>
</dbReference>
<dbReference type="InterPro" id="IPR013785">
    <property type="entry name" value="Aldolase_TIM"/>
</dbReference>
<evidence type="ECO:0000256" key="4">
    <source>
        <dbReference type="ARBA" id="ARBA00022630"/>
    </source>
</evidence>
<evidence type="ECO:0000256" key="5">
    <source>
        <dbReference type="ARBA" id="ARBA00022643"/>
    </source>
</evidence>
<feature type="domain" description="FAD/NAD(P)-binding" evidence="11">
    <location>
        <begin position="390"/>
        <end position="665"/>
    </location>
</feature>
<sequence>MAAPLPSSSRPYPHLLAPLDLGFTTLKNRVLMGSMHTGLEDGRKHFPAMAAYFAERARGGVGLMVTGGFAPNMAGWTKPFAGMLATSGAARRHKQVTDAVHAEGGKIALQILHTGRYGYHPLCVAPSRLQSPISPFAPRELSVGGIERQIRAFIRCALLAREAGYDGVEIMGSEGYFINQFLVTHTNQRSDDWGGSYANRMRLAVEIVRRTREAVGRDFILIYRLSVIDLIPDGSSWEEVVQLAKAVEAAGATLINSGIGWHEARVPTIATSVPRGAFTWVTKKLREELRAAGLTIPLITSNRLNMPEVAEQVLAEGCADMVSMARPFLADPEFVNKAAQGRSSEINTCIACNQACLDHAFKARLASCLVNPRAGHETELIINFALARKRVAVVGAGPAGLAAATTMAQRGHEVTLYDAAAQIGGQFNLAKRVPGKEEFEETLRYFGQRIARTGVRLQLNSRVQAADLLAQKFDEVILATGVTPRNPRIPGQEHPKVLSYIDVLLGRQPVGQRVALIGAGGIGFDVAEFLVTPTGHSTALDLPAWLAEWGVADPGEVRGGVVRPVITPPARQVTLLQRKPGKLGMGLGKTTGWIHRAALKMKNVDMLAGVNYERIGEEGSGLGLFITFGDKRQDGTMLAVDNIVLCAGQEPLRELLEPLRAAGVKPHLIGGADGASELDAKRAIDQGTRLAAAI</sequence>
<dbReference type="InterPro" id="IPR051793">
    <property type="entry name" value="NADH:flavin_oxidoreductase"/>
</dbReference>
<dbReference type="Pfam" id="PF00724">
    <property type="entry name" value="Oxidored_FMN"/>
    <property type="match status" value="1"/>
</dbReference>
<comment type="caution">
    <text evidence="12">The sequence shown here is derived from an EMBL/GenBank/DDBJ whole genome shotgun (WGS) entry which is preliminary data.</text>
</comment>
<dbReference type="InterPro" id="IPR001155">
    <property type="entry name" value="OxRdtase_FMN_N"/>
</dbReference>
<organism evidence="12 13">
    <name type="scientific">Polaromonas jejuensis</name>
    <dbReference type="NCBI Taxonomy" id="457502"/>
    <lineage>
        <taxon>Bacteria</taxon>
        <taxon>Pseudomonadati</taxon>
        <taxon>Pseudomonadota</taxon>
        <taxon>Betaproteobacteria</taxon>
        <taxon>Burkholderiales</taxon>
        <taxon>Comamonadaceae</taxon>
        <taxon>Polaromonas</taxon>
    </lineage>
</organism>
<keyword evidence="9" id="KW-0411">Iron-sulfur</keyword>
<keyword evidence="8" id="KW-0408">Iron</keyword>
<dbReference type="Gene3D" id="3.50.50.60">
    <property type="entry name" value="FAD/NAD(P)-binding domain"/>
    <property type="match status" value="1"/>
</dbReference>
<keyword evidence="13" id="KW-1185">Reference proteome</keyword>
<keyword evidence="7" id="KW-0560">Oxidoreductase</keyword>
<gene>
    <name evidence="12" type="ORF">ACFPP7_16025</name>
</gene>
<dbReference type="Gene3D" id="3.20.20.70">
    <property type="entry name" value="Aldolase class I"/>
    <property type="match status" value="1"/>
</dbReference>
<evidence type="ECO:0000256" key="9">
    <source>
        <dbReference type="ARBA" id="ARBA00023014"/>
    </source>
</evidence>
<dbReference type="Gene3D" id="3.40.50.720">
    <property type="entry name" value="NAD(P)-binding Rossmann-like Domain"/>
    <property type="match status" value="1"/>
</dbReference>
<comment type="similarity">
    <text evidence="3">In the N-terminal section; belongs to the NADH:flavin oxidoreductase/NADH oxidase family.</text>
</comment>
<dbReference type="Proteomes" id="UP001596084">
    <property type="component" value="Unassembled WGS sequence"/>
</dbReference>
<dbReference type="EMBL" id="JBHSMX010000024">
    <property type="protein sequence ID" value="MFC5522407.1"/>
    <property type="molecule type" value="Genomic_DNA"/>
</dbReference>
<feature type="domain" description="NADH:flavin oxidoreductase/NADH oxidase N-terminal" evidence="10">
    <location>
        <begin position="15"/>
        <end position="344"/>
    </location>
</feature>